<dbReference type="Proteomes" id="UP001164250">
    <property type="component" value="Chromosome 13"/>
</dbReference>
<comment type="caution">
    <text evidence="1">The sequence shown here is derived from an EMBL/GenBank/DDBJ whole genome shotgun (WGS) entry which is preliminary data.</text>
</comment>
<evidence type="ECO:0000313" key="2">
    <source>
        <dbReference type="Proteomes" id="UP001164250"/>
    </source>
</evidence>
<evidence type="ECO:0000313" key="1">
    <source>
        <dbReference type="EMBL" id="KAJ0080375.1"/>
    </source>
</evidence>
<name>A0ACC0ZYS4_9ROSI</name>
<protein>
    <submittedName>
        <fullName evidence="1">Uncharacterized protein</fullName>
    </submittedName>
</protein>
<sequence length="112" mass="11897">MASSSIAPVDLTIEEEPPCDPPHCYSASSGKVASGDYSEECRPANSHILRSPGWGTRAIVYASFNTKPSTTNRRPNVGTVLSAKTNSKGEVRTRIGDDEGTCTVILELLQGS</sequence>
<proteinExistence type="predicted"/>
<reference evidence="2" key="1">
    <citation type="journal article" date="2023" name="G3 (Bethesda)">
        <title>Genome assembly and association tests identify interacting loci associated with vigor, precocity, and sex in interspecific pistachio rootstocks.</title>
        <authorList>
            <person name="Palmer W."/>
            <person name="Jacygrad E."/>
            <person name="Sagayaradj S."/>
            <person name="Cavanaugh K."/>
            <person name="Han R."/>
            <person name="Bertier L."/>
            <person name="Beede B."/>
            <person name="Kafkas S."/>
            <person name="Golino D."/>
            <person name="Preece J."/>
            <person name="Michelmore R."/>
        </authorList>
    </citation>
    <scope>NUCLEOTIDE SEQUENCE [LARGE SCALE GENOMIC DNA]</scope>
</reference>
<organism evidence="1 2">
    <name type="scientific">Pistacia atlantica</name>
    <dbReference type="NCBI Taxonomy" id="434234"/>
    <lineage>
        <taxon>Eukaryota</taxon>
        <taxon>Viridiplantae</taxon>
        <taxon>Streptophyta</taxon>
        <taxon>Embryophyta</taxon>
        <taxon>Tracheophyta</taxon>
        <taxon>Spermatophyta</taxon>
        <taxon>Magnoliopsida</taxon>
        <taxon>eudicotyledons</taxon>
        <taxon>Gunneridae</taxon>
        <taxon>Pentapetalae</taxon>
        <taxon>rosids</taxon>
        <taxon>malvids</taxon>
        <taxon>Sapindales</taxon>
        <taxon>Anacardiaceae</taxon>
        <taxon>Pistacia</taxon>
    </lineage>
</organism>
<keyword evidence="2" id="KW-1185">Reference proteome</keyword>
<dbReference type="EMBL" id="CM047909">
    <property type="protein sequence ID" value="KAJ0080375.1"/>
    <property type="molecule type" value="Genomic_DNA"/>
</dbReference>
<gene>
    <name evidence="1" type="ORF">Patl1_22472</name>
</gene>
<accession>A0ACC0ZYS4</accession>